<keyword evidence="4" id="KW-1185">Reference proteome</keyword>
<feature type="signal peptide" evidence="1">
    <location>
        <begin position="1"/>
        <end position="18"/>
    </location>
</feature>
<proteinExistence type="predicted"/>
<keyword evidence="1" id="KW-0732">Signal</keyword>
<dbReference type="Proteomes" id="UP000070444">
    <property type="component" value="Unassembled WGS sequence"/>
</dbReference>
<dbReference type="SUPFAM" id="SSF82153">
    <property type="entry name" value="FAS1 domain"/>
    <property type="match status" value="1"/>
</dbReference>
<feature type="domain" description="FAS1" evidence="2">
    <location>
        <begin position="14"/>
        <end position="70"/>
    </location>
</feature>
<dbReference type="InterPro" id="IPR036378">
    <property type="entry name" value="FAS1_dom_sf"/>
</dbReference>
<feature type="chain" id="PRO_5007294542" description="FAS1 domain-containing protein" evidence="1">
    <location>
        <begin position="19"/>
        <end position="70"/>
    </location>
</feature>
<dbReference type="Pfam" id="PF02469">
    <property type="entry name" value="Fasciclin"/>
    <property type="match status" value="1"/>
</dbReference>
<evidence type="ECO:0000256" key="1">
    <source>
        <dbReference type="SAM" id="SignalP"/>
    </source>
</evidence>
<dbReference type="EMBL" id="KQ964497">
    <property type="protein sequence ID" value="KXN70631.1"/>
    <property type="molecule type" value="Genomic_DNA"/>
</dbReference>
<gene>
    <name evidence="3" type="ORF">CONCODRAFT_6798</name>
</gene>
<dbReference type="PROSITE" id="PS50213">
    <property type="entry name" value="FAS1"/>
    <property type="match status" value="1"/>
</dbReference>
<dbReference type="Gene3D" id="2.30.180.10">
    <property type="entry name" value="FAS1 domain"/>
    <property type="match status" value="1"/>
</dbReference>
<sequence>MKLLNLLLFNFIQANTLFDVIQTVPNASNFLQGLNQTQEKQNLANILKNYSNITIFLPTNDAINNLNQGF</sequence>
<evidence type="ECO:0000313" key="4">
    <source>
        <dbReference type="Proteomes" id="UP000070444"/>
    </source>
</evidence>
<dbReference type="AlphaFoldDB" id="A0A137P6T0"/>
<evidence type="ECO:0000259" key="2">
    <source>
        <dbReference type="PROSITE" id="PS50213"/>
    </source>
</evidence>
<protein>
    <recommendedName>
        <fullName evidence="2">FAS1 domain-containing protein</fullName>
    </recommendedName>
</protein>
<organism evidence="3 4">
    <name type="scientific">Conidiobolus coronatus (strain ATCC 28846 / CBS 209.66 / NRRL 28638)</name>
    <name type="common">Delacroixia coronata</name>
    <dbReference type="NCBI Taxonomy" id="796925"/>
    <lineage>
        <taxon>Eukaryota</taxon>
        <taxon>Fungi</taxon>
        <taxon>Fungi incertae sedis</taxon>
        <taxon>Zoopagomycota</taxon>
        <taxon>Entomophthoromycotina</taxon>
        <taxon>Entomophthoromycetes</taxon>
        <taxon>Entomophthorales</taxon>
        <taxon>Ancylistaceae</taxon>
        <taxon>Conidiobolus</taxon>
    </lineage>
</organism>
<accession>A0A137P6T0</accession>
<evidence type="ECO:0000313" key="3">
    <source>
        <dbReference type="EMBL" id="KXN70631.1"/>
    </source>
</evidence>
<dbReference type="OrthoDB" id="286301at2759"/>
<name>A0A137P6T0_CONC2</name>
<reference evidence="3 4" key="1">
    <citation type="journal article" date="2015" name="Genome Biol. Evol.">
        <title>Phylogenomic analyses indicate that early fungi evolved digesting cell walls of algal ancestors of land plants.</title>
        <authorList>
            <person name="Chang Y."/>
            <person name="Wang S."/>
            <person name="Sekimoto S."/>
            <person name="Aerts A.L."/>
            <person name="Choi C."/>
            <person name="Clum A."/>
            <person name="LaButti K.M."/>
            <person name="Lindquist E.A."/>
            <person name="Yee Ngan C."/>
            <person name="Ohm R.A."/>
            <person name="Salamov A.A."/>
            <person name="Grigoriev I.V."/>
            <person name="Spatafora J.W."/>
            <person name="Berbee M.L."/>
        </authorList>
    </citation>
    <scope>NUCLEOTIDE SEQUENCE [LARGE SCALE GENOMIC DNA]</scope>
    <source>
        <strain evidence="3 4">NRRL 28638</strain>
    </source>
</reference>
<dbReference type="InterPro" id="IPR000782">
    <property type="entry name" value="FAS1_domain"/>
</dbReference>